<name>A0A074M4L9_9BACL</name>
<reference evidence="2 3" key="1">
    <citation type="journal article" date="2013" name="Int. J. Syst. Evol. Microbiol.">
        <title>Tumebacillus flagellatus sp. nov., an alpha-amylase/pullulanase-producing bacterium isolated from cassava wastewater.</title>
        <authorList>
            <person name="Wang Q."/>
            <person name="Xie N."/>
            <person name="Qin Y."/>
            <person name="Shen N."/>
            <person name="Zhu J."/>
            <person name="Mi H."/>
            <person name="Huang R."/>
        </authorList>
    </citation>
    <scope>NUCLEOTIDE SEQUENCE [LARGE SCALE GENOMIC DNA]</scope>
    <source>
        <strain evidence="2 3">GST4</strain>
    </source>
</reference>
<organism evidence="2 3">
    <name type="scientific">Tumebacillus flagellatus</name>
    <dbReference type="NCBI Taxonomy" id="1157490"/>
    <lineage>
        <taxon>Bacteria</taxon>
        <taxon>Bacillati</taxon>
        <taxon>Bacillota</taxon>
        <taxon>Bacilli</taxon>
        <taxon>Bacillales</taxon>
        <taxon>Alicyclobacillaceae</taxon>
        <taxon>Tumebacillus</taxon>
    </lineage>
</organism>
<proteinExistence type="predicted"/>
<keyword evidence="1" id="KW-0812">Transmembrane</keyword>
<protein>
    <submittedName>
        <fullName evidence="2">Uncharacterized protein</fullName>
    </submittedName>
</protein>
<keyword evidence="1" id="KW-1133">Transmembrane helix</keyword>
<evidence type="ECO:0000313" key="2">
    <source>
        <dbReference type="EMBL" id="KEO80952.1"/>
    </source>
</evidence>
<evidence type="ECO:0000313" key="3">
    <source>
        <dbReference type="Proteomes" id="UP000027931"/>
    </source>
</evidence>
<gene>
    <name evidence="2" type="ORF">EL26_23420</name>
</gene>
<keyword evidence="3" id="KW-1185">Reference proteome</keyword>
<comment type="caution">
    <text evidence="2">The sequence shown here is derived from an EMBL/GenBank/DDBJ whole genome shotgun (WGS) entry which is preliminary data.</text>
</comment>
<feature type="transmembrane region" description="Helical" evidence="1">
    <location>
        <begin position="22"/>
        <end position="43"/>
    </location>
</feature>
<dbReference type="AlphaFoldDB" id="A0A074M4L9"/>
<dbReference type="STRING" id="1157490.EL26_23420"/>
<sequence length="63" mass="7166">MCICIPTYTMASGMMTLLMQPWYIWDNAWTVGLVAAMIVYWALMHRDGSLLSEAEYGTITNKT</sequence>
<keyword evidence="1" id="KW-0472">Membrane</keyword>
<accession>A0A074M4L9</accession>
<dbReference type="RefSeq" id="WP_038094501.1">
    <property type="nucleotide sequence ID" value="NZ_JMIR01000053.1"/>
</dbReference>
<dbReference type="Proteomes" id="UP000027931">
    <property type="component" value="Unassembled WGS sequence"/>
</dbReference>
<dbReference type="EMBL" id="JMIR01000053">
    <property type="protein sequence ID" value="KEO80952.1"/>
    <property type="molecule type" value="Genomic_DNA"/>
</dbReference>
<evidence type="ECO:0000256" key="1">
    <source>
        <dbReference type="SAM" id="Phobius"/>
    </source>
</evidence>